<feature type="transmembrane region" description="Helical" evidence="2">
    <location>
        <begin position="128"/>
        <end position="149"/>
    </location>
</feature>
<feature type="transmembrane region" description="Helical" evidence="2">
    <location>
        <begin position="184"/>
        <end position="201"/>
    </location>
</feature>
<dbReference type="SUPFAM" id="SSF54495">
    <property type="entry name" value="UBC-like"/>
    <property type="match status" value="1"/>
</dbReference>
<sequence length="951" mass="106010">MSLESERTHDGLNTNKSPGEDQDEDRQLLQTSVTAINRADHYANADYLSNFVPDFEQEKLRPRHMKGRMGKIIKMLRTQIAVAALIFATQLVVTVWAVLAFPPDERGTGTFFWGDCSSIDTTDRAVHVALNIVSSIFLGVGHYCMQILVAPSRQELDSAHRKGKAMEVGVPSLQNLVRVEPKRAVAWTAIGAIAILLHVFWNSFIFTSLPIAVIPVVIATADFQTAPHNWTASDPLAHFSSWWGRMPGYEEEQKSMIYTLQSAAANFTRIDVESCVRRYVDPREPTSPLIVVAGNVTTAQNNGSSLIDGGILGWLGWEWSNAWICQAYQPEIWRYCNWEFAKTFVDQWTLGQQRGVLVDHCLVGEGADNSKRGRYTQALITTGDAIQSFLGTPDMLIDEAVENATSGHSRQASVELKVATWRTRARIPWFKAIGPFFWTTSLVLFATGVPVCSYAFWRSIVGRKAAGLDTSLVGVWKDGFGVSPTMIASELPGALSGIDASGTTALLANILIANSPQVMVSFLYIFYNGILTRQLVADEWVRFLRKDGKKALHVSSPLGMQRSSHFLSLPFRSYHDIPPGFQLMAFHSMAIQAPVFVDEASPWGKLLVMGWGAIDRVWAPAKDFWSRLVSETRLETRTRSKELEQSDEDGIPLCQEIHSEDLMEVQIGEVDLLKAMYASDQELHMDEASQQLLESLRHWCESDGGKLPDMEASAISVLLNLCLNEANEMRDLQLGISVPVVFPPDQGQADDDTEPPRAKVWIRQSTWMSKAEAARLTDEIPDEDILSGIEFAKEAASQLLDRAQQRESSSATPTSAEASMVRIWFYFPSISTRAKRDDIVHHAPSYGLTGFLLAGKPGILCLEGGSQAIDDYMKFIKTESWKDIPSQHKKVSERYRQAGVDVTRVFDDMQEITDEFGDTRRGARGNRNDMSVLKAWLNEHGVGDAFEKVFI</sequence>
<keyword evidence="2" id="KW-0472">Membrane</keyword>
<dbReference type="OrthoDB" id="432412at2759"/>
<dbReference type="InterPro" id="IPR046623">
    <property type="entry name" value="DUF6536"/>
</dbReference>
<feature type="domain" description="DUF6536" evidence="4">
    <location>
        <begin position="75"/>
        <end position="224"/>
    </location>
</feature>
<keyword evidence="2" id="KW-0812">Transmembrane</keyword>
<gene>
    <name evidence="5" type="ORF">J7T54_001014</name>
</gene>
<proteinExistence type="predicted"/>
<reference evidence="5" key="1">
    <citation type="journal article" date="2021" name="J Fungi (Basel)">
        <title>Genomic and Metabolomic Analyses of the Marine Fungus Emericellopsis cladophorae: Insights into Saltwater Adaptability Mechanisms and Its Biosynthetic Potential.</title>
        <authorList>
            <person name="Goncalves M.F.M."/>
            <person name="Hilario S."/>
            <person name="Van de Peer Y."/>
            <person name="Esteves A.C."/>
            <person name="Alves A."/>
        </authorList>
    </citation>
    <scope>NUCLEOTIDE SEQUENCE</scope>
    <source>
        <strain evidence="5">MUM 19.33</strain>
    </source>
</reference>
<keyword evidence="6" id="KW-1185">Reference proteome</keyword>
<evidence type="ECO:0000256" key="1">
    <source>
        <dbReference type="SAM" id="MobiDB-lite"/>
    </source>
</evidence>
<dbReference type="EMBL" id="JAGIXG020000049">
    <property type="protein sequence ID" value="KAI6779284.1"/>
    <property type="molecule type" value="Genomic_DNA"/>
</dbReference>
<accession>A0A9Q0BCN0</accession>
<feature type="compositionally biased region" description="Basic and acidic residues" evidence="1">
    <location>
        <begin position="1"/>
        <end position="10"/>
    </location>
</feature>
<evidence type="ECO:0000259" key="3">
    <source>
        <dbReference type="Pfam" id="PF06544"/>
    </source>
</evidence>
<feature type="transmembrane region" description="Helical" evidence="2">
    <location>
        <begin position="436"/>
        <end position="457"/>
    </location>
</feature>
<dbReference type="PANTHER" id="PTHR35395:SF1">
    <property type="entry name" value="DUF6536 DOMAIN-CONTAINING PROTEIN"/>
    <property type="match status" value="1"/>
</dbReference>
<evidence type="ECO:0000259" key="4">
    <source>
        <dbReference type="Pfam" id="PF20163"/>
    </source>
</evidence>
<keyword evidence="2" id="KW-1133">Transmembrane helix</keyword>
<dbReference type="InterPro" id="IPR010541">
    <property type="entry name" value="Prp3_C"/>
</dbReference>
<reference evidence="5" key="2">
    <citation type="submission" date="2022-07" db="EMBL/GenBank/DDBJ databases">
        <authorList>
            <person name="Goncalves M.F.M."/>
            <person name="Hilario S."/>
            <person name="Van De Peer Y."/>
            <person name="Esteves A.C."/>
            <person name="Alves A."/>
        </authorList>
    </citation>
    <scope>NUCLEOTIDE SEQUENCE</scope>
    <source>
        <strain evidence="5">MUM 19.33</strain>
    </source>
</reference>
<dbReference type="Proteomes" id="UP001055219">
    <property type="component" value="Unassembled WGS sequence"/>
</dbReference>
<dbReference type="PANTHER" id="PTHR35395">
    <property type="entry name" value="DUF6536 DOMAIN-CONTAINING PROTEIN"/>
    <property type="match status" value="1"/>
</dbReference>
<dbReference type="RefSeq" id="XP_051360140.1">
    <property type="nucleotide sequence ID" value="XM_051508800.1"/>
</dbReference>
<evidence type="ECO:0000256" key="2">
    <source>
        <dbReference type="SAM" id="Phobius"/>
    </source>
</evidence>
<dbReference type="InterPro" id="IPR059181">
    <property type="entry name" value="RWDD2A-B_C"/>
</dbReference>
<dbReference type="Gene3D" id="3.10.110.10">
    <property type="entry name" value="Ubiquitin Conjugating Enzyme"/>
    <property type="match status" value="1"/>
</dbReference>
<feature type="transmembrane region" description="Helical" evidence="2">
    <location>
        <begin position="506"/>
        <end position="527"/>
    </location>
</feature>
<evidence type="ECO:0000313" key="6">
    <source>
        <dbReference type="Proteomes" id="UP001055219"/>
    </source>
</evidence>
<feature type="transmembrane region" description="Helical" evidence="2">
    <location>
        <begin position="80"/>
        <end position="101"/>
    </location>
</feature>
<dbReference type="Pfam" id="PF20163">
    <property type="entry name" value="DUF6536"/>
    <property type="match status" value="1"/>
</dbReference>
<dbReference type="Pfam" id="PF06544">
    <property type="entry name" value="Prp3_C"/>
    <property type="match status" value="1"/>
</dbReference>
<dbReference type="GeneID" id="75827533"/>
<dbReference type="CDD" id="cd24163">
    <property type="entry name" value="RWDD2_C"/>
    <property type="match status" value="1"/>
</dbReference>
<comment type="caution">
    <text evidence="5">The sequence shown here is derived from an EMBL/GenBank/DDBJ whole genome shotgun (WGS) entry which is preliminary data.</text>
</comment>
<protein>
    <submittedName>
        <fullName evidence="5">Uncharacterized protein</fullName>
    </submittedName>
</protein>
<feature type="domain" description="Small nuclear ribonucleoprotein Prp3 C-terminal" evidence="3">
    <location>
        <begin position="824"/>
        <end position="903"/>
    </location>
</feature>
<feature type="region of interest" description="Disordered" evidence="1">
    <location>
        <begin position="1"/>
        <end position="26"/>
    </location>
</feature>
<dbReference type="AlphaFoldDB" id="A0A9Q0BCN0"/>
<dbReference type="InterPro" id="IPR016135">
    <property type="entry name" value="UBQ-conjugating_enzyme/RWD"/>
</dbReference>
<evidence type="ECO:0000313" key="5">
    <source>
        <dbReference type="EMBL" id="KAI6779284.1"/>
    </source>
</evidence>
<name>A0A9Q0BCN0_9HYPO</name>
<organism evidence="5 6">
    <name type="scientific">Emericellopsis cladophorae</name>
    <dbReference type="NCBI Taxonomy" id="2686198"/>
    <lineage>
        <taxon>Eukaryota</taxon>
        <taxon>Fungi</taxon>
        <taxon>Dikarya</taxon>
        <taxon>Ascomycota</taxon>
        <taxon>Pezizomycotina</taxon>
        <taxon>Sordariomycetes</taxon>
        <taxon>Hypocreomycetidae</taxon>
        <taxon>Hypocreales</taxon>
        <taxon>Bionectriaceae</taxon>
        <taxon>Emericellopsis</taxon>
    </lineage>
</organism>